<protein>
    <submittedName>
        <fullName evidence="2">Uncharacterized protein</fullName>
    </submittedName>
</protein>
<evidence type="ECO:0000313" key="3">
    <source>
        <dbReference type="Proteomes" id="UP000007800"/>
    </source>
</evidence>
<reference evidence="2 3" key="1">
    <citation type="submission" date="2008-07" db="EMBL/GenBank/DDBJ databases">
        <authorList>
            <person name="El-Sayed N."/>
            <person name="Caler E."/>
            <person name="Inman J."/>
            <person name="Amedeo P."/>
            <person name="Hass B."/>
            <person name="Wortman J."/>
        </authorList>
    </citation>
    <scope>NUCLEOTIDE SEQUENCE [LARGE SCALE GENOMIC DNA]</scope>
    <source>
        <strain evidence="2">ATCC 50983</strain>
        <strain evidence="3">ATCC 50983 / TXsc</strain>
    </source>
</reference>
<evidence type="ECO:0000313" key="1">
    <source>
        <dbReference type="EMBL" id="EER09283.1"/>
    </source>
</evidence>
<organism evidence="3">
    <name type="scientific">Perkinsus marinus (strain ATCC 50983 / TXsc)</name>
    <dbReference type="NCBI Taxonomy" id="423536"/>
    <lineage>
        <taxon>Eukaryota</taxon>
        <taxon>Sar</taxon>
        <taxon>Alveolata</taxon>
        <taxon>Perkinsozoa</taxon>
        <taxon>Perkinsea</taxon>
        <taxon>Perkinsida</taxon>
        <taxon>Perkinsidae</taxon>
        <taxon>Perkinsus</taxon>
    </lineage>
</organism>
<dbReference type="Proteomes" id="UP000007800">
    <property type="component" value="Unassembled WGS sequence"/>
</dbReference>
<dbReference type="GeneID" id="9065627"/>
<dbReference type="AlphaFoldDB" id="C5KW73"/>
<dbReference type="OrthoDB" id="439120at2759"/>
<proteinExistence type="predicted"/>
<dbReference type="GeneID" id="9057122"/>
<gene>
    <name evidence="2" type="ORF">Pmar_PMAR014821</name>
    <name evidence="1" type="ORF">Pmar_PMAR015165</name>
</gene>
<evidence type="ECO:0000313" key="2">
    <source>
        <dbReference type="EMBL" id="EER11270.1"/>
    </source>
</evidence>
<dbReference type="InParanoid" id="C5KW73"/>
<dbReference type="RefSeq" id="XP_002777467.1">
    <property type="nucleotide sequence ID" value="XM_002777421.1"/>
</dbReference>
<dbReference type="EMBL" id="GG678482">
    <property type="protein sequence ID" value="EER09283.1"/>
    <property type="molecule type" value="Genomic_DNA"/>
</dbReference>
<sequence length="99" mass="11042">MSVPGISATGVPVRRCYTLEHTAPFFSRLLAEIANQGMWRPYLKRLKAADSWRNYKSADKVMAYEGHMIQPTNLSQNAVPSKIGAIEKPLKPGHEDADD</sequence>
<dbReference type="RefSeq" id="XP_002779475.1">
    <property type="nucleotide sequence ID" value="XM_002779429.1"/>
</dbReference>
<accession>C5KW73</accession>
<keyword evidence="3" id="KW-1185">Reference proteome</keyword>
<name>C5KW73_PERM5</name>
<dbReference type="EMBL" id="GG676963">
    <property type="protein sequence ID" value="EER11270.1"/>
    <property type="molecule type" value="Genomic_DNA"/>
</dbReference>